<sequence length="134" mass="14968">MDVIRQRHTCAEISRIYKTQSRLILQTYPSYFADWLEMDVCHGGHYAVDQLCRDDGRFRLTYEVNPKLDGCSVIHSSVVLASEVKVSGDLKLTIFHCEPAERLSGGSGVVGLKSSPLKPLEGEESKKLNEAGRK</sequence>
<dbReference type="AlphaFoldDB" id="A0AAV4MJ09"/>
<evidence type="ECO:0000313" key="3">
    <source>
        <dbReference type="Proteomes" id="UP001054945"/>
    </source>
</evidence>
<feature type="compositionally biased region" description="Basic and acidic residues" evidence="1">
    <location>
        <begin position="120"/>
        <end position="134"/>
    </location>
</feature>
<reference evidence="2 3" key="1">
    <citation type="submission" date="2021-06" db="EMBL/GenBank/DDBJ databases">
        <title>Caerostris extrusa draft genome.</title>
        <authorList>
            <person name="Kono N."/>
            <person name="Arakawa K."/>
        </authorList>
    </citation>
    <scope>NUCLEOTIDE SEQUENCE [LARGE SCALE GENOMIC DNA]</scope>
</reference>
<proteinExistence type="predicted"/>
<keyword evidence="3" id="KW-1185">Reference proteome</keyword>
<protein>
    <submittedName>
        <fullName evidence="2">Uncharacterized protein</fullName>
    </submittedName>
</protein>
<accession>A0AAV4MJ09</accession>
<feature type="region of interest" description="Disordered" evidence="1">
    <location>
        <begin position="105"/>
        <end position="134"/>
    </location>
</feature>
<dbReference type="Proteomes" id="UP001054945">
    <property type="component" value="Unassembled WGS sequence"/>
</dbReference>
<organism evidence="2 3">
    <name type="scientific">Caerostris extrusa</name>
    <name type="common">Bark spider</name>
    <name type="synonym">Caerostris bankana</name>
    <dbReference type="NCBI Taxonomy" id="172846"/>
    <lineage>
        <taxon>Eukaryota</taxon>
        <taxon>Metazoa</taxon>
        <taxon>Ecdysozoa</taxon>
        <taxon>Arthropoda</taxon>
        <taxon>Chelicerata</taxon>
        <taxon>Arachnida</taxon>
        <taxon>Araneae</taxon>
        <taxon>Araneomorphae</taxon>
        <taxon>Entelegynae</taxon>
        <taxon>Araneoidea</taxon>
        <taxon>Araneidae</taxon>
        <taxon>Caerostris</taxon>
    </lineage>
</organism>
<name>A0AAV4MJ09_CAEEX</name>
<evidence type="ECO:0000313" key="2">
    <source>
        <dbReference type="EMBL" id="GIX72308.1"/>
    </source>
</evidence>
<comment type="caution">
    <text evidence="2">The sequence shown here is derived from an EMBL/GenBank/DDBJ whole genome shotgun (WGS) entry which is preliminary data.</text>
</comment>
<gene>
    <name evidence="2" type="ORF">CEXT_744561</name>
</gene>
<dbReference type="EMBL" id="BPLR01002301">
    <property type="protein sequence ID" value="GIX72308.1"/>
    <property type="molecule type" value="Genomic_DNA"/>
</dbReference>
<evidence type="ECO:0000256" key="1">
    <source>
        <dbReference type="SAM" id="MobiDB-lite"/>
    </source>
</evidence>